<sequence length="52" mass="5901">MIPHVGGVGNAMVQLKEARRKRGSSHWSQKRAVPNSVRVYEQVSAKEDRIKQ</sequence>
<evidence type="ECO:0000313" key="2">
    <source>
        <dbReference type="Proteomes" id="UP000319716"/>
    </source>
</evidence>
<evidence type="ECO:0000313" key="1">
    <source>
        <dbReference type="EMBL" id="GAY75483.1"/>
    </source>
</evidence>
<name>A0A4Y1Z956_9BACL</name>
<gene>
    <name evidence="1" type="ORF">NBRC111894_1037</name>
</gene>
<dbReference type="EMBL" id="BEXB01000006">
    <property type="protein sequence ID" value="GAY75483.1"/>
    <property type="molecule type" value="Genomic_DNA"/>
</dbReference>
<protein>
    <submittedName>
        <fullName evidence="1">Uncharacterized protein</fullName>
    </submittedName>
</protein>
<accession>A0A4Y1Z956</accession>
<comment type="caution">
    <text evidence="1">The sequence shown here is derived from an EMBL/GenBank/DDBJ whole genome shotgun (WGS) entry which is preliminary data.</text>
</comment>
<proteinExistence type="predicted"/>
<dbReference type="Proteomes" id="UP000319716">
    <property type="component" value="Unassembled WGS sequence"/>
</dbReference>
<dbReference type="AlphaFoldDB" id="A0A4Y1Z956"/>
<reference evidence="1 2" key="1">
    <citation type="submission" date="2017-11" db="EMBL/GenBank/DDBJ databases">
        <title>Draft Genome Sequence of Sporolactobacillus inulinus NBRC 111894 Isolated from Koso, a Japanese Sugar-Vegetable Fermented Beverage.</title>
        <authorList>
            <person name="Chiou T.Y."/>
            <person name="Oshima K."/>
            <person name="Suda W."/>
            <person name="Hattori M."/>
            <person name="Takahashi T."/>
        </authorList>
    </citation>
    <scope>NUCLEOTIDE SEQUENCE [LARGE SCALE GENOMIC DNA]</scope>
    <source>
        <strain evidence="1 2">NBRC111894</strain>
    </source>
</reference>
<organism evidence="1 2">
    <name type="scientific">Sporolactobacillus inulinus</name>
    <dbReference type="NCBI Taxonomy" id="2078"/>
    <lineage>
        <taxon>Bacteria</taxon>
        <taxon>Bacillati</taxon>
        <taxon>Bacillota</taxon>
        <taxon>Bacilli</taxon>
        <taxon>Bacillales</taxon>
        <taxon>Sporolactobacillaceae</taxon>
        <taxon>Sporolactobacillus</taxon>
    </lineage>
</organism>